<comment type="caution">
    <text evidence="2">The sequence shown here is derived from an EMBL/GenBank/DDBJ whole genome shotgun (WGS) entry which is preliminary data.</text>
</comment>
<name>A0A846XDL3_9NOCA</name>
<dbReference type="InterPro" id="IPR013901">
    <property type="entry name" value="Anthrone_oxy"/>
</dbReference>
<feature type="transmembrane region" description="Helical" evidence="1">
    <location>
        <begin position="139"/>
        <end position="157"/>
    </location>
</feature>
<feature type="transmembrane region" description="Helical" evidence="1">
    <location>
        <begin position="59"/>
        <end position="81"/>
    </location>
</feature>
<dbReference type="AlphaFoldDB" id="A0A846XDL3"/>
<accession>A0A846XDL3</accession>
<sequence>MPHFPYSTAGPALFAGLAVLAFGGIAVETSIVYPNVFHDVPDSLAEASEFFDVVGPGDVLPPLGAFTVLAGLVAVATAWRITAARRWLVAGLLTLLGGEFLFSVLYFWPRNEIMFDEGTAVHSVEFLRRTATEFETAHWVRLAVSAVTALLAVTGFLRAYRQQVRREVAA</sequence>
<dbReference type="Pfam" id="PF08592">
    <property type="entry name" value="Anthrone_oxy"/>
    <property type="match status" value="1"/>
</dbReference>
<dbReference type="EMBL" id="JAAXOO010000001">
    <property type="protein sequence ID" value="NKY32703.1"/>
    <property type="molecule type" value="Genomic_DNA"/>
</dbReference>
<evidence type="ECO:0000256" key="1">
    <source>
        <dbReference type="SAM" id="Phobius"/>
    </source>
</evidence>
<protein>
    <submittedName>
        <fullName evidence="2">DUF1772 domain-containing protein</fullName>
    </submittedName>
</protein>
<proteinExistence type="predicted"/>
<keyword evidence="1" id="KW-0472">Membrane</keyword>
<keyword evidence="3" id="KW-1185">Reference proteome</keyword>
<evidence type="ECO:0000313" key="3">
    <source>
        <dbReference type="Proteomes" id="UP000565715"/>
    </source>
</evidence>
<keyword evidence="1" id="KW-1133">Transmembrane helix</keyword>
<feature type="transmembrane region" description="Helical" evidence="1">
    <location>
        <begin position="88"/>
        <end position="108"/>
    </location>
</feature>
<organism evidence="2 3">
    <name type="scientific">Nocardia speluncae</name>
    <dbReference type="NCBI Taxonomy" id="419477"/>
    <lineage>
        <taxon>Bacteria</taxon>
        <taxon>Bacillati</taxon>
        <taxon>Actinomycetota</taxon>
        <taxon>Actinomycetes</taxon>
        <taxon>Mycobacteriales</taxon>
        <taxon>Nocardiaceae</taxon>
        <taxon>Nocardia</taxon>
    </lineage>
</organism>
<dbReference type="RefSeq" id="WP_068038106.1">
    <property type="nucleotide sequence ID" value="NZ_JAAXOO010000001.1"/>
</dbReference>
<dbReference type="Proteomes" id="UP000565715">
    <property type="component" value="Unassembled WGS sequence"/>
</dbReference>
<feature type="transmembrane region" description="Helical" evidence="1">
    <location>
        <begin position="12"/>
        <end position="33"/>
    </location>
</feature>
<evidence type="ECO:0000313" key="2">
    <source>
        <dbReference type="EMBL" id="NKY32703.1"/>
    </source>
</evidence>
<keyword evidence="1" id="KW-0812">Transmembrane</keyword>
<reference evidence="2 3" key="1">
    <citation type="submission" date="2020-04" db="EMBL/GenBank/DDBJ databases">
        <title>MicrobeNet Type strains.</title>
        <authorList>
            <person name="Nicholson A.C."/>
        </authorList>
    </citation>
    <scope>NUCLEOTIDE SEQUENCE [LARGE SCALE GENOMIC DNA]</scope>
    <source>
        <strain evidence="2 3">DSM 45078</strain>
    </source>
</reference>
<gene>
    <name evidence="2" type="ORF">HGA13_06370</name>
</gene>